<organism evidence="1 2">
    <name type="scientific">Chloracidobacterium thermophilum (strain B)</name>
    <dbReference type="NCBI Taxonomy" id="981222"/>
    <lineage>
        <taxon>Bacteria</taxon>
        <taxon>Pseudomonadati</taxon>
        <taxon>Acidobacteriota</taxon>
        <taxon>Terriglobia</taxon>
        <taxon>Terriglobales</taxon>
        <taxon>Acidobacteriaceae</taxon>
        <taxon>Chloracidobacterium</taxon>
    </lineage>
</organism>
<dbReference type="EMBL" id="CP002514">
    <property type="protein sequence ID" value="AEP12809.1"/>
    <property type="molecule type" value="Genomic_DNA"/>
</dbReference>
<dbReference type="HOGENOM" id="CLU_3431818_0_0_0"/>
<dbReference type="AlphaFoldDB" id="G2LJC0"/>
<dbReference type="Proteomes" id="UP000006791">
    <property type="component" value="Chromosome 1"/>
</dbReference>
<protein>
    <submittedName>
        <fullName evidence="1">Uncharacterized protein</fullName>
    </submittedName>
</protein>
<proteinExistence type="predicted"/>
<reference evidence="1 2" key="1">
    <citation type="journal article" date="2012" name="Environ. Microbiol.">
        <title>Complete genome of Candidatus Chloracidobacterium thermophilum, a chlorophyll-based photoheterotroph belonging to the phylum Acidobacteria.</title>
        <authorList>
            <person name="Garcia Costas A.M."/>
            <person name="Liu Z."/>
            <person name="Tomsho L.P."/>
            <person name="Schuster S.C."/>
            <person name="Ward D.M."/>
            <person name="Bryant D.A."/>
        </authorList>
    </citation>
    <scope>NUCLEOTIDE SEQUENCE [LARGE SCALE GENOMIC DNA]</scope>
    <source>
        <strain evidence="1 2">B</strain>
    </source>
</reference>
<gene>
    <name evidence="1" type="ordered locus">Cabther_A2065</name>
</gene>
<name>G2LJC0_CHLTF</name>
<evidence type="ECO:0000313" key="2">
    <source>
        <dbReference type="Proteomes" id="UP000006791"/>
    </source>
</evidence>
<sequence>MKPLETFLRQGDCPFDP</sequence>
<keyword evidence="2" id="KW-1185">Reference proteome</keyword>
<evidence type="ECO:0000313" key="1">
    <source>
        <dbReference type="EMBL" id="AEP12809.1"/>
    </source>
</evidence>
<dbReference type="KEGG" id="ctm:Cabther_A2065"/>
<accession>G2LJC0</accession>